<evidence type="ECO:0000313" key="3">
    <source>
        <dbReference type="Proteomes" id="UP000030595"/>
    </source>
</evidence>
<dbReference type="AlphaFoldDB" id="A0A0A3J2G0"/>
<dbReference type="OrthoDB" id="2452916at2"/>
<organism evidence="2 3">
    <name type="scientific">Ureibacillus massiliensis 4400831 = CIP 108448 = CCUG 49529</name>
    <dbReference type="NCBI Taxonomy" id="1211035"/>
    <lineage>
        <taxon>Bacteria</taxon>
        <taxon>Bacillati</taxon>
        <taxon>Bacillota</taxon>
        <taxon>Bacilli</taxon>
        <taxon>Bacillales</taxon>
        <taxon>Caryophanaceae</taxon>
        <taxon>Ureibacillus</taxon>
    </lineage>
</organism>
<sequence>MKKIFLLGFFVIAILSACNSSVLSFTEIKNVPENVQENVDSNLRLQSITNGGKGYYIVFHSSGDVETDLETQGDTLIIKLNETNSHDETIKQNTYYLTTDPQHEAIEVQVNGESIPFDNVVVQ</sequence>
<feature type="signal peptide" evidence="1">
    <location>
        <begin position="1"/>
        <end position="17"/>
    </location>
</feature>
<gene>
    <name evidence="2" type="ORF">CD30_17195</name>
</gene>
<evidence type="ECO:0000313" key="2">
    <source>
        <dbReference type="EMBL" id="KGR89348.1"/>
    </source>
</evidence>
<name>A0A0A3J2G0_9BACL</name>
<accession>A0A0A3J2G0</accession>
<keyword evidence="3" id="KW-1185">Reference proteome</keyword>
<dbReference type="RefSeq" id="WP_036179388.1">
    <property type="nucleotide sequence ID" value="NZ_AVCZ01000049.1"/>
</dbReference>
<reference evidence="2 3" key="1">
    <citation type="submission" date="2014-02" db="EMBL/GenBank/DDBJ databases">
        <title>Draft genome sequence of Lysinibacillus massiliensis CCUG 49529.</title>
        <authorList>
            <person name="Zhang F."/>
            <person name="Wang G."/>
            <person name="Zhang L."/>
        </authorList>
    </citation>
    <scope>NUCLEOTIDE SEQUENCE [LARGE SCALE GENOMIC DNA]</scope>
    <source>
        <strain evidence="2 3">CCUG 49529</strain>
    </source>
</reference>
<keyword evidence="1" id="KW-0732">Signal</keyword>
<dbReference type="Proteomes" id="UP000030595">
    <property type="component" value="Unassembled WGS sequence"/>
</dbReference>
<proteinExistence type="predicted"/>
<dbReference type="eggNOG" id="ENOG50332FY">
    <property type="taxonomic scope" value="Bacteria"/>
</dbReference>
<feature type="chain" id="PRO_5038850247" description="Peptidylprolyl isomerase" evidence="1">
    <location>
        <begin position="18"/>
        <end position="123"/>
    </location>
</feature>
<dbReference type="EMBL" id="JPVQ01000049">
    <property type="protein sequence ID" value="KGR89348.1"/>
    <property type="molecule type" value="Genomic_DNA"/>
</dbReference>
<protein>
    <recommendedName>
        <fullName evidence="4">Peptidylprolyl isomerase</fullName>
    </recommendedName>
</protein>
<evidence type="ECO:0008006" key="4">
    <source>
        <dbReference type="Google" id="ProtNLM"/>
    </source>
</evidence>
<evidence type="ECO:0000256" key="1">
    <source>
        <dbReference type="SAM" id="SignalP"/>
    </source>
</evidence>
<dbReference type="PROSITE" id="PS51257">
    <property type="entry name" value="PROKAR_LIPOPROTEIN"/>
    <property type="match status" value="1"/>
</dbReference>
<comment type="caution">
    <text evidence="2">The sequence shown here is derived from an EMBL/GenBank/DDBJ whole genome shotgun (WGS) entry which is preliminary data.</text>
</comment>